<feature type="non-terminal residue" evidence="1">
    <location>
        <position position="1"/>
    </location>
</feature>
<evidence type="ECO:0008006" key="2">
    <source>
        <dbReference type="Google" id="ProtNLM"/>
    </source>
</evidence>
<dbReference type="AlphaFoldDB" id="T1ACP5"/>
<reference evidence="1" key="1">
    <citation type="submission" date="2013-08" db="EMBL/GenBank/DDBJ databases">
        <authorList>
            <person name="Mendez C."/>
            <person name="Richter M."/>
            <person name="Ferrer M."/>
            <person name="Sanchez J."/>
        </authorList>
    </citation>
    <scope>NUCLEOTIDE SEQUENCE</scope>
</reference>
<sequence length="56" mass="6314">FSALKRKFGENIRSRTPVAQVNEVLCKLIAYNLTVVVHEMHENGIAPSFVKQDGEE</sequence>
<reference evidence="1" key="2">
    <citation type="journal article" date="2014" name="ISME J.">
        <title>Microbial stratification in low pH oxic and suboxic macroscopic growths along an acid mine drainage.</title>
        <authorList>
            <person name="Mendez-Garcia C."/>
            <person name="Mesa V."/>
            <person name="Sprenger R.R."/>
            <person name="Richter M."/>
            <person name="Diez M.S."/>
            <person name="Solano J."/>
            <person name="Bargiela R."/>
            <person name="Golyshina O.V."/>
            <person name="Manteca A."/>
            <person name="Ramos J.L."/>
            <person name="Gallego J.R."/>
            <person name="Llorente I."/>
            <person name="Martins Dos Santos V.A."/>
            <person name="Jensen O.N."/>
            <person name="Pelaez A.I."/>
            <person name="Sanchez J."/>
            <person name="Ferrer M."/>
        </authorList>
    </citation>
    <scope>NUCLEOTIDE SEQUENCE</scope>
</reference>
<name>T1ACP5_9ZZZZ</name>
<gene>
    <name evidence="1" type="ORF">B1B_09480</name>
</gene>
<proteinExistence type="predicted"/>
<comment type="caution">
    <text evidence="1">The sequence shown here is derived from an EMBL/GenBank/DDBJ whole genome shotgun (WGS) entry which is preliminary data.</text>
</comment>
<accession>T1ACP5</accession>
<protein>
    <recommendedName>
        <fullName evidence="2">Transposase IS4 family protein</fullName>
    </recommendedName>
</protein>
<dbReference type="EMBL" id="AUZY01006280">
    <property type="protein sequence ID" value="EQD54842.1"/>
    <property type="molecule type" value="Genomic_DNA"/>
</dbReference>
<organism evidence="1">
    <name type="scientific">mine drainage metagenome</name>
    <dbReference type="NCBI Taxonomy" id="410659"/>
    <lineage>
        <taxon>unclassified sequences</taxon>
        <taxon>metagenomes</taxon>
        <taxon>ecological metagenomes</taxon>
    </lineage>
</organism>
<evidence type="ECO:0000313" key="1">
    <source>
        <dbReference type="EMBL" id="EQD54842.1"/>
    </source>
</evidence>